<dbReference type="AlphaFoldDB" id="A0A9D1HAG3"/>
<keyword evidence="2" id="KW-0812">Transmembrane</keyword>
<dbReference type="Gene3D" id="2.170.120.30">
    <property type="match status" value="1"/>
</dbReference>
<evidence type="ECO:0008006" key="5">
    <source>
        <dbReference type="Google" id="ProtNLM"/>
    </source>
</evidence>
<accession>A0A9D1HAG3</accession>
<keyword evidence="2" id="KW-0472">Membrane</keyword>
<dbReference type="EMBL" id="DVLY01000163">
    <property type="protein sequence ID" value="HIT98471.1"/>
    <property type="molecule type" value="Genomic_DNA"/>
</dbReference>
<dbReference type="InterPro" id="IPR053154">
    <property type="entry name" value="c-di-AMP_regulator"/>
</dbReference>
<reference evidence="3" key="2">
    <citation type="journal article" date="2021" name="PeerJ">
        <title>Extensive microbial diversity within the chicken gut microbiome revealed by metagenomics and culture.</title>
        <authorList>
            <person name="Gilroy R."/>
            <person name="Ravi A."/>
            <person name="Getino M."/>
            <person name="Pursley I."/>
            <person name="Horton D.L."/>
            <person name="Alikhan N.F."/>
            <person name="Baker D."/>
            <person name="Gharbi K."/>
            <person name="Hall N."/>
            <person name="Watson M."/>
            <person name="Adriaenssens E.M."/>
            <person name="Foster-Nyarko E."/>
            <person name="Jarju S."/>
            <person name="Secka A."/>
            <person name="Antonio M."/>
            <person name="Oren A."/>
            <person name="Chaudhuri R.R."/>
            <person name="La Ragione R."/>
            <person name="Hildebrand F."/>
            <person name="Pallen M.J."/>
        </authorList>
    </citation>
    <scope>NUCLEOTIDE SEQUENCE</scope>
    <source>
        <strain evidence="3">1383</strain>
    </source>
</reference>
<gene>
    <name evidence="3" type="ORF">IAC44_06500</name>
</gene>
<evidence type="ECO:0000313" key="3">
    <source>
        <dbReference type="EMBL" id="HIT98471.1"/>
    </source>
</evidence>
<sequence length="344" mass="38511">MEQERPRPKSPGEDPQQEPDIKGELRRIFDVKVRHNRSLVVLLAIFVGILAIWFLKQVENGYVMSATVSPVYTNTPAGYSSRELSTQKIGIAVQMNGFNMLSYAVGSRLLEVDLAKVVESAHGRHFWVPAKHPELMAHAVLPTDRVEQIDADTIYLNMGDEVVKTVPVELAGVRTSFRPGYGMFDPVMVQPAQVKVFGTPEELETLDRIVLPERTYRNLSASLTDSVAVELPSGLRKVRVEPSQVAVSLTVKPYTEGTIRVPVRAVGAPAGWSAKFFPSKVTLRYRVAVEDYARIAEKDFRVTVDLSHTDPDSRYVYPKVTDAPAFAGKVTLEPERVQYIYRKR</sequence>
<dbReference type="PANTHER" id="PTHR37804">
    <property type="entry name" value="CDAA REGULATORY PROTEIN CDAR"/>
    <property type="match status" value="1"/>
</dbReference>
<reference evidence="3" key="1">
    <citation type="submission" date="2020-10" db="EMBL/GenBank/DDBJ databases">
        <authorList>
            <person name="Gilroy R."/>
        </authorList>
    </citation>
    <scope>NUCLEOTIDE SEQUENCE</scope>
    <source>
        <strain evidence="3">1383</strain>
    </source>
</reference>
<protein>
    <recommendedName>
        <fullName evidence="5">YbbR-like domain-containing protein</fullName>
    </recommendedName>
</protein>
<feature type="transmembrane region" description="Helical" evidence="2">
    <location>
        <begin position="36"/>
        <end position="55"/>
    </location>
</feature>
<evidence type="ECO:0000256" key="1">
    <source>
        <dbReference type="SAM" id="MobiDB-lite"/>
    </source>
</evidence>
<name>A0A9D1HAG3_9FLAO</name>
<organism evidence="3 4">
    <name type="scientific">Candidatus Merdimorpha stercoravium</name>
    <dbReference type="NCBI Taxonomy" id="2840863"/>
    <lineage>
        <taxon>Bacteria</taxon>
        <taxon>Pseudomonadati</taxon>
        <taxon>Bacteroidota</taxon>
        <taxon>Flavobacteriia</taxon>
        <taxon>Flavobacteriales</taxon>
        <taxon>Candidatus Merdimorpha</taxon>
    </lineage>
</organism>
<feature type="region of interest" description="Disordered" evidence="1">
    <location>
        <begin position="1"/>
        <end position="21"/>
    </location>
</feature>
<dbReference type="PANTHER" id="PTHR37804:SF1">
    <property type="entry name" value="CDAA REGULATORY PROTEIN CDAR"/>
    <property type="match status" value="1"/>
</dbReference>
<comment type="caution">
    <text evidence="3">The sequence shown here is derived from an EMBL/GenBank/DDBJ whole genome shotgun (WGS) entry which is preliminary data.</text>
</comment>
<evidence type="ECO:0000313" key="4">
    <source>
        <dbReference type="Proteomes" id="UP000824161"/>
    </source>
</evidence>
<dbReference type="Proteomes" id="UP000824161">
    <property type="component" value="Unassembled WGS sequence"/>
</dbReference>
<feature type="compositionally biased region" description="Basic and acidic residues" evidence="1">
    <location>
        <begin position="1"/>
        <end position="12"/>
    </location>
</feature>
<proteinExistence type="predicted"/>
<keyword evidence="2" id="KW-1133">Transmembrane helix</keyword>
<dbReference type="Gene3D" id="2.170.120.40">
    <property type="entry name" value="YbbR-like domain"/>
    <property type="match status" value="1"/>
</dbReference>
<evidence type="ECO:0000256" key="2">
    <source>
        <dbReference type="SAM" id="Phobius"/>
    </source>
</evidence>